<keyword evidence="2" id="KW-0812">Transmembrane</keyword>
<dbReference type="EMBL" id="BRYA01000082">
    <property type="protein sequence ID" value="GMI38123.1"/>
    <property type="molecule type" value="Genomic_DNA"/>
</dbReference>
<keyword evidence="2" id="KW-0472">Membrane</keyword>
<feature type="transmembrane region" description="Helical" evidence="2">
    <location>
        <begin position="901"/>
        <end position="919"/>
    </location>
</feature>
<dbReference type="OrthoDB" id="195300at2759"/>
<proteinExistence type="predicted"/>
<feature type="transmembrane region" description="Helical" evidence="2">
    <location>
        <begin position="477"/>
        <end position="499"/>
    </location>
</feature>
<evidence type="ECO:0000256" key="1">
    <source>
        <dbReference type="SAM" id="MobiDB-lite"/>
    </source>
</evidence>
<feature type="transmembrane region" description="Helical" evidence="2">
    <location>
        <begin position="567"/>
        <end position="585"/>
    </location>
</feature>
<accession>A0A9W7GA67</accession>
<protein>
    <recommendedName>
        <fullName evidence="5">Transmembrane protein</fullName>
    </recommendedName>
</protein>
<feature type="transmembrane region" description="Helical" evidence="2">
    <location>
        <begin position="445"/>
        <end position="465"/>
    </location>
</feature>
<feature type="transmembrane region" description="Helical" evidence="2">
    <location>
        <begin position="226"/>
        <end position="246"/>
    </location>
</feature>
<evidence type="ECO:0000256" key="2">
    <source>
        <dbReference type="SAM" id="Phobius"/>
    </source>
</evidence>
<comment type="caution">
    <text evidence="3">The sequence shown here is derived from an EMBL/GenBank/DDBJ whole genome shotgun (WGS) entry which is preliminary data.</text>
</comment>
<name>A0A9W7GA67_9STRA</name>
<feature type="transmembrane region" description="Helical" evidence="2">
    <location>
        <begin position="117"/>
        <end position="136"/>
    </location>
</feature>
<reference evidence="4" key="1">
    <citation type="journal article" date="2023" name="Commun. Biol.">
        <title>Genome analysis of Parmales, the sister group of diatoms, reveals the evolutionary specialization of diatoms from phago-mixotrophs to photoautotrophs.</title>
        <authorList>
            <person name="Ban H."/>
            <person name="Sato S."/>
            <person name="Yoshikawa S."/>
            <person name="Yamada K."/>
            <person name="Nakamura Y."/>
            <person name="Ichinomiya M."/>
            <person name="Sato N."/>
            <person name="Blanc-Mathieu R."/>
            <person name="Endo H."/>
            <person name="Kuwata A."/>
            <person name="Ogata H."/>
        </authorList>
    </citation>
    <scope>NUCLEOTIDE SEQUENCE [LARGE SCALE GENOMIC DNA]</scope>
</reference>
<feature type="transmembrane region" description="Helical" evidence="2">
    <location>
        <begin position="157"/>
        <end position="184"/>
    </location>
</feature>
<feature type="region of interest" description="Disordered" evidence="1">
    <location>
        <begin position="692"/>
        <end position="733"/>
    </location>
</feature>
<feature type="transmembrane region" description="Helical" evidence="2">
    <location>
        <begin position="37"/>
        <end position="54"/>
    </location>
</feature>
<feature type="transmembrane region" description="Helical" evidence="2">
    <location>
        <begin position="60"/>
        <end position="81"/>
    </location>
</feature>
<feature type="transmembrane region" description="Helical" evidence="2">
    <location>
        <begin position="812"/>
        <end position="832"/>
    </location>
</feature>
<feature type="transmembrane region" description="Helical" evidence="2">
    <location>
        <begin position="258"/>
        <end position="274"/>
    </location>
</feature>
<evidence type="ECO:0000313" key="3">
    <source>
        <dbReference type="EMBL" id="GMI38123.1"/>
    </source>
</evidence>
<gene>
    <name evidence="3" type="ORF">TrCOL_g7957</name>
</gene>
<evidence type="ECO:0000313" key="4">
    <source>
        <dbReference type="Proteomes" id="UP001165065"/>
    </source>
</evidence>
<feature type="transmembrane region" description="Helical" evidence="2">
    <location>
        <begin position="382"/>
        <end position="403"/>
    </location>
</feature>
<dbReference type="AlphaFoldDB" id="A0A9W7GA67"/>
<keyword evidence="4" id="KW-1185">Reference proteome</keyword>
<feature type="transmembrane region" description="Helical" evidence="2">
    <location>
        <begin position="355"/>
        <end position="376"/>
    </location>
</feature>
<keyword evidence="2" id="KW-1133">Transmembrane helix</keyword>
<feature type="transmembrane region" description="Helical" evidence="2">
    <location>
        <begin position="1058"/>
        <end position="1076"/>
    </location>
</feature>
<feature type="region of interest" description="Disordered" evidence="1">
    <location>
        <begin position="1098"/>
        <end position="1117"/>
    </location>
</feature>
<dbReference type="Proteomes" id="UP001165065">
    <property type="component" value="Unassembled WGS sequence"/>
</dbReference>
<evidence type="ECO:0008006" key="5">
    <source>
        <dbReference type="Google" id="ProtNLM"/>
    </source>
</evidence>
<feature type="transmembrane region" description="Helical" evidence="2">
    <location>
        <begin position="872"/>
        <end position="889"/>
    </location>
</feature>
<feature type="transmembrane region" description="Helical" evidence="2">
    <location>
        <begin position="1019"/>
        <end position="1038"/>
    </location>
</feature>
<feature type="transmembrane region" description="Helical" evidence="2">
    <location>
        <begin position="93"/>
        <end position="111"/>
    </location>
</feature>
<sequence length="1134" mass="126371">MQPSESPLPPPSPPAPELFQPPLVTLDGFRVSFAYRFVNYCIALALVAATLSWAIGYRAAQYNCFVLGPVAILSACFFWVTSIASPLENFDNSILFIGNFAIVTAFVATWLDGAPFRSIFMGCFTILCLPMINGVLKNGRQRLISLHDSKKIQHLRSIVFGGYLSSLIPILFMTLESVGCIIQVERFWAIWRPENAVKETRFSDEIWNNCSAVFVPNYTMGIHLSMIQSLAFFYAPFVSFTFPELVQFSLDKRSRLQVFLFVIGTSCALYAYGAKDEGGGSVKPRTLQICNMIFLSWAGIGFLEASNIFSNRMPQGGIFASWKKCFDALIKWVSDVVDNFPVCLSTVGDFELAPVYRISIAIFCFANFILHLAFAITLNPRLVWYSYCALPSFMTCEAIFFVSAPRRPGILLESVVFMLFPLSFAMTAIGHYLSRYWEVKIRQNTILAVLGTMFTPLAIKLRYELAKLDDATLNHHVHYTVFGGCAQFIGMIFFIAEGLGCLDDNSTIEEIELHCGSEVYPAFGCAANISCNLIYQLGFKIFGRAMLQKKRTTADVMKFAISRHEKFQMGCMLLANILCLFLYGNSSSGPVTPTLELLVAFVAFLWMFVFTSESINILSFAAKKRAEESASRVKADWEKGCVEDFDNVPPRQAGSPSVVISFTALLNEIRHQALHVLQLAYASYAGRTSTPNLQRQTVKNAAERGRSPSALDTLIGTDFGTNKRDGTLGGTRNPIAARKHLLSNTPSMARQTNASLSIPSLDSDGSHSSSSHSATSLFWTRSTKRAQKAAPAPKREDGHYIGTFSLSRYIRAMLFVPIVTVLSFCIIAAVASRLNNSRWSRSQHWGWLAYSWNAFVMCCILLIWCSKVRKPHMALEVVSFSYWPLILIANEVTYRDSDMFANSYFFVKFFIVVSCFFLARKLRKAMAHLDDDVLSNHLQKVAWRGGIGILTPVAYVSMKGSSCVIANWNVEDIDDVCGGVVDPLLGVAFHLTAFFGHNLSFLPFQTFDFDDILALNVRWIQILHMVGISAATVVALFLFGSQREDEGAAVYVEVLVKFLWMSWFVISGTSGFDLVVTGRRRRRARRSIELPTLEVKDGGKEQQIRQSPSPPGIDNQDVSMVMGGEGVMLSPGLY</sequence>
<organism evidence="3 4">
    <name type="scientific">Triparma columacea</name>
    <dbReference type="NCBI Taxonomy" id="722753"/>
    <lineage>
        <taxon>Eukaryota</taxon>
        <taxon>Sar</taxon>
        <taxon>Stramenopiles</taxon>
        <taxon>Ochrophyta</taxon>
        <taxon>Bolidophyceae</taxon>
        <taxon>Parmales</taxon>
        <taxon>Triparmaceae</taxon>
        <taxon>Triparma</taxon>
    </lineage>
</organism>
<feature type="transmembrane region" description="Helical" evidence="2">
    <location>
        <begin position="597"/>
        <end position="622"/>
    </location>
</feature>
<feature type="transmembrane region" description="Helical" evidence="2">
    <location>
        <begin position="844"/>
        <end position="865"/>
    </location>
</feature>
<feature type="transmembrane region" description="Helical" evidence="2">
    <location>
        <begin position="410"/>
        <end position="433"/>
    </location>
</feature>
<feature type="transmembrane region" description="Helical" evidence="2">
    <location>
        <begin position="286"/>
        <end position="303"/>
    </location>
</feature>